<proteinExistence type="predicted"/>
<dbReference type="EMBL" id="JANWOI010000002">
    <property type="protein sequence ID" value="MDA5193702.1"/>
    <property type="molecule type" value="Genomic_DNA"/>
</dbReference>
<dbReference type="Gene3D" id="1.10.238.160">
    <property type="match status" value="1"/>
</dbReference>
<dbReference type="Proteomes" id="UP001141619">
    <property type="component" value="Unassembled WGS sequence"/>
</dbReference>
<gene>
    <name evidence="1" type="ORF">NYP16_07010</name>
</gene>
<evidence type="ECO:0000313" key="2">
    <source>
        <dbReference type="Proteomes" id="UP001141619"/>
    </source>
</evidence>
<dbReference type="PANTHER" id="PTHR36154:SF1">
    <property type="entry name" value="DNA-BINDING TRANSCRIPTIONAL ACTIVATOR ALPA"/>
    <property type="match status" value="1"/>
</dbReference>
<reference evidence="1" key="1">
    <citation type="submission" date="2022-08" db="EMBL/GenBank/DDBJ databases">
        <authorList>
            <person name="Vandamme P."/>
            <person name="Hettiarachchi A."/>
            <person name="Peeters C."/>
            <person name="Cnockaert M."/>
            <person name="Carlier A."/>
        </authorList>
    </citation>
    <scope>NUCLEOTIDE SEQUENCE</scope>
    <source>
        <strain evidence="1">LMG 31809</strain>
    </source>
</reference>
<accession>A0A9X3TYG1</accession>
<evidence type="ECO:0000313" key="1">
    <source>
        <dbReference type="EMBL" id="MDA5193702.1"/>
    </source>
</evidence>
<dbReference type="RefSeq" id="WP_274943576.1">
    <property type="nucleotide sequence ID" value="NZ_JANWOI010000002.1"/>
</dbReference>
<dbReference type="InterPro" id="IPR052931">
    <property type="entry name" value="Prophage_regulatory_activator"/>
</dbReference>
<dbReference type="AlphaFoldDB" id="A0A9X3TYG1"/>
<name>A0A9X3TYG1_9PROT</name>
<dbReference type="Pfam" id="PF05930">
    <property type="entry name" value="Phage_AlpA"/>
    <property type="match status" value="1"/>
</dbReference>
<keyword evidence="2" id="KW-1185">Reference proteome</keyword>
<sequence>MRLRERGDRLLRISDVRLMTAFGRSTIYRKISEGTFPEPIRFSANVVRWRESAIQAWIDGFGSK</sequence>
<reference evidence="1" key="2">
    <citation type="journal article" date="2023" name="Syst. Appl. Microbiol.">
        <title>Govania unica gen. nov., sp. nov., a rare biosphere bacterium that represents a novel family in the class Alphaproteobacteria.</title>
        <authorList>
            <person name="Vandamme P."/>
            <person name="Peeters C."/>
            <person name="Hettiarachchi A."/>
            <person name="Cnockaert M."/>
            <person name="Carlier A."/>
        </authorList>
    </citation>
    <scope>NUCLEOTIDE SEQUENCE</scope>
    <source>
        <strain evidence="1">LMG 31809</strain>
    </source>
</reference>
<dbReference type="PANTHER" id="PTHR36154">
    <property type="entry name" value="DNA-BINDING TRANSCRIPTIONAL ACTIVATOR ALPA"/>
    <property type="match status" value="1"/>
</dbReference>
<organism evidence="1 2">
    <name type="scientific">Govanella unica</name>
    <dbReference type="NCBI Taxonomy" id="2975056"/>
    <lineage>
        <taxon>Bacteria</taxon>
        <taxon>Pseudomonadati</taxon>
        <taxon>Pseudomonadota</taxon>
        <taxon>Alphaproteobacteria</taxon>
        <taxon>Emcibacterales</taxon>
        <taxon>Govanellaceae</taxon>
        <taxon>Govanella</taxon>
    </lineage>
</organism>
<dbReference type="InterPro" id="IPR010260">
    <property type="entry name" value="AlpA"/>
</dbReference>
<comment type="caution">
    <text evidence="1">The sequence shown here is derived from an EMBL/GenBank/DDBJ whole genome shotgun (WGS) entry which is preliminary data.</text>
</comment>
<protein>
    <submittedName>
        <fullName evidence="1">AlpA family phage regulatory protein</fullName>
    </submittedName>
</protein>